<feature type="signal peptide" evidence="2">
    <location>
        <begin position="1"/>
        <end position="23"/>
    </location>
</feature>
<keyword evidence="2" id="KW-0732">Signal</keyword>
<dbReference type="STRING" id="35622.SAMN04489764_1127"/>
<evidence type="ECO:0000256" key="2">
    <source>
        <dbReference type="SAM" id="SignalP"/>
    </source>
</evidence>
<dbReference type="InterPro" id="IPR036938">
    <property type="entry name" value="PAP2/HPO_sf"/>
</dbReference>
<reference evidence="3 4" key="1">
    <citation type="submission" date="2016-10" db="EMBL/GenBank/DDBJ databases">
        <authorList>
            <person name="de Groot N.N."/>
        </authorList>
    </citation>
    <scope>NUCLEOTIDE SEQUENCE [LARGE SCALE GENOMIC DNA]</scope>
    <source>
        <strain evidence="3 4">DSM 43794</strain>
    </source>
</reference>
<sequence>MVRSRLRTGGVATALVIPLSAVAATSARAASSGPSPQASSCDRVQDEDAFRRVRNEDAALARLVWAEAMLRIALHGVGRSAAPVTCLPKAQQDGSTEATMDAAAHRVLTEISENAEVTGGNRGIGFGLDLTYASNRIPPPVPKKYIEGGMADGVKIGDLMIEARSGDGPAMDPAYVAGAEPGAWRQTGSGAPVTSNRGKFKPFAMTSSTQFRSRTPGGSTSCAEPVDSRERFSPAFPACISGHATFAGAWAGMMQRWFGHDFAFTASTEDPDAGPRPGPSPASGRRRRTRSAGSGSASTTDGTRRPGLRQAPTWASSST</sequence>
<dbReference type="SUPFAM" id="SSF48317">
    <property type="entry name" value="Acid phosphatase/Vanadium-dependent haloperoxidase"/>
    <property type="match status" value="1"/>
</dbReference>
<dbReference type="EMBL" id="FNKK01000002">
    <property type="protein sequence ID" value="SDQ55480.1"/>
    <property type="molecule type" value="Genomic_DNA"/>
</dbReference>
<feature type="region of interest" description="Disordered" evidence="1">
    <location>
        <begin position="265"/>
        <end position="319"/>
    </location>
</feature>
<evidence type="ECO:0000313" key="4">
    <source>
        <dbReference type="Proteomes" id="UP000217103"/>
    </source>
</evidence>
<keyword evidence="4" id="KW-1185">Reference proteome</keyword>
<gene>
    <name evidence="3" type="ORF">SAMN04489764_1127</name>
</gene>
<evidence type="ECO:0000313" key="3">
    <source>
        <dbReference type="EMBL" id="SDQ55480.1"/>
    </source>
</evidence>
<dbReference type="Gene3D" id="1.10.606.20">
    <property type="match status" value="2"/>
</dbReference>
<feature type="compositionally biased region" description="Low complexity" evidence="1">
    <location>
        <begin position="291"/>
        <end position="301"/>
    </location>
</feature>
<evidence type="ECO:0000256" key="1">
    <source>
        <dbReference type="SAM" id="MobiDB-lite"/>
    </source>
</evidence>
<name>A0A1H1BUQ8_9ACTN</name>
<accession>A0A1H1BUQ8</accession>
<proteinExistence type="predicted"/>
<protein>
    <submittedName>
        <fullName evidence="3">Uncharacterized protein</fullName>
    </submittedName>
</protein>
<dbReference type="Proteomes" id="UP000217103">
    <property type="component" value="Unassembled WGS sequence"/>
</dbReference>
<organism evidence="3 4">
    <name type="scientific">Thermostaphylospora chromogena</name>
    <dbReference type="NCBI Taxonomy" id="35622"/>
    <lineage>
        <taxon>Bacteria</taxon>
        <taxon>Bacillati</taxon>
        <taxon>Actinomycetota</taxon>
        <taxon>Actinomycetes</taxon>
        <taxon>Streptosporangiales</taxon>
        <taxon>Thermomonosporaceae</taxon>
        <taxon>Thermostaphylospora</taxon>
    </lineage>
</organism>
<feature type="chain" id="PRO_5038858101" evidence="2">
    <location>
        <begin position="24"/>
        <end position="319"/>
    </location>
</feature>
<feature type="region of interest" description="Disordered" evidence="1">
    <location>
        <begin position="207"/>
        <end position="226"/>
    </location>
</feature>
<feature type="compositionally biased region" description="Polar residues" evidence="1">
    <location>
        <begin position="207"/>
        <end position="222"/>
    </location>
</feature>
<dbReference type="AlphaFoldDB" id="A0A1H1BUQ8"/>